<gene>
    <name evidence="1" type="ORF">ACFO5U_11415</name>
</gene>
<dbReference type="EMBL" id="JBHSGL010000005">
    <property type="protein sequence ID" value="MFC4713477.1"/>
    <property type="molecule type" value="Genomic_DNA"/>
</dbReference>
<accession>A0ABV9MC96</accession>
<name>A0ABV9MC96_9BACL</name>
<protein>
    <submittedName>
        <fullName evidence="1">DUF5996 family protein</fullName>
    </submittedName>
</protein>
<reference evidence="2" key="1">
    <citation type="journal article" date="2019" name="Int. J. Syst. Evol. Microbiol.">
        <title>The Global Catalogue of Microorganisms (GCM) 10K type strain sequencing project: providing services to taxonomists for standard genome sequencing and annotation.</title>
        <authorList>
            <consortium name="The Broad Institute Genomics Platform"/>
            <consortium name="The Broad Institute Genome Sequencing Center for Infectious Disease"/>
            <person name="Wu L."/>
            <person name="Ma J."/>
        </authorList>
    </citation>
    <scope>NUCLEOTIDE SEQUENCE [LARGE SCALE GENOMIC DNA]</scope>
    <source>
        <strain evidence="2">CGMCC 1.12151</strain>
    </source>
</reference>
<comment type="caution">
    <text evidence="1">The sequence shown here is derived from an EMBL/GenBank/DDBJ whole genome shotgun (WGS) entry which is preliminary data.</text>
</comment>
<dbReference type="Proteomes" id="UP001595932">
    <property type="component" value="Unassembled WGS sequence"/>
</dbReference>
<dbReference type="InterPro" id="IPR046038">
    <property type="entry name" value="DUF5996"/>
</dbReference>
<proteinExistence type="predicted"/>
<keyword evidence="2" id="KW-1185">Reference proteome</keyword>
<organism evidence="1 2">
    <name type="scientific">Planococcus dechangensis</name>
    <dbReference type="NCBI Taxonomy" id="1176255"/>
    <lineage>
        <taxon>Bacteria</taxon>
        <taxon>Bacillati</taxon>
        <taxon>Bacillota</taxon>
        <taxon>Bacilli</taxon>
        <taxon>Bacillales</taxon>
        <taxon>Caryophanaceae</taxon>
        <taxon>Planococcus</taxon>
    </lineage>
</organism>
<dbReference type="RefSeq" id="WP_377279186.1">
    <property type="nucleotide sequence ID" value="NZ_JBHSGL010000005.1"/>
</dbReference>
<evidence type="ECO:0000313" key="2">
    <source>
        <dbReference type="Proteomes" id="UP001595932"/>
    </source>
</evidence>
<sequence length="306" mass="35453">MKLDIIRHSEWADTKFTLHLISQILGKIKLETAQQEPQWAHVTLAITPNGFSTGLLFHRDKTFQIDLDIYESRILVNVDGNLCAVPLETNKSIKNYFEEIFAGLSSKGVELTINPKPQEMAYKTNLNEDETPLTFHWEHALRGLKLFQFALREQLKFVGPMRCRKMKPALFWGTFDVSLLVLHGVAEPFPQNKVIEKAAFDEQFIEYGFWLGDDKVDVPSFFTLPYPFINKQLDSSRLKPADAYWDASLSEHFLKLDKVAASDNPSKILQEFFRSTFDILSEELDWQGCSYYFTPLDMPEQKEREK</sequence>
<dbReference type="Pfam" id="PF19459">
    <property type="entry name" value="DUF5996"/>
    <property type="match status" value="1"/>
</dbReference>
<evidence type="ECO:0000313" key="1">
    <source>
        <dbReference type="EMBL" id="MFC4713477.1"/>
    </source>
</evidence>